<accession>A0A5S4YIB3</accession>
<protein>
    <submittedName>
        <fullName evidence="3">Alpha/beta hydrolase</fullName>
    </submittedName>
</protein>
<dbReference type="EMBL" id="VSTH01000078">
    <property type="protein sequence ID" value="TYO64146.1"/>
    <property type="molecule type" value="Genomic_DNA"/>
</dbReference>
<keyword evidence="1 3" id="KW-0378">Hydrolase</keyword>
<dbReference type="InterPro" id="IPR029058">
    <property type="entry name" value="AB_hydrolase_fold"/>
</dbReference>
<organism evidence="3 4">
    <name type="scientific">Bradyrhizobium hipponense</name>
    <dbReference type="NCBI Taxonomy" id="2605638"/>
    <lineage>
        <taxon>Bacteria</taxon>
        <taxon>Pseudomonadati</taxon>
        <taxon>Pseudomonadota</taxon>
        <taxon>Alphaproteobacteria</taxon>
        <taxon>Hyphomicrobiales</taxon>
        <taxon>Nitrobacteraceae</taxon>
        <taxon>Bradyrhizobium</taxon>
    </lineage>
</organism>
<keyword evidence="4" id="KW-1185">Reference proteome</keyword>
<evidence type="ECO:0000313" key="3">
    <source>
        <dbReference type="EMBL" id="TYO64146.1"/>
    </source>
</evidence>
<name>A0A5S4YIB3_9BRAD</name>
<comment type="caution">
    <text evidence="3">The sequence shown here is derived from an EMBL/GenBank/DDBJ whole genome shotgun (WGS) entry which is preliminary data.</text>
</comment>
<dbReference type="InterPro" id="IPR050300">
    <property type="entry name" value="GDXG_lipolytic_enzyme"/>
</dbReference>
<dbReference type="AlphaFoldDB" id="A0A5S4YIB3"/>
<proteinExistence type="predicted"/>
<dbReference type="Gene3D" id="3.40.50.1820">
    <property type="entry name" value="alpha/beta hydrolase"/>
    <property type="match status" value="1"/>
</dbReference>
<dbReference type="PANTHER" id="PTHR48081">
    <property type="entry name" value="AB HYDROLASE SUPERFAMILY PROTEIN C4A8.06C"/>
    <property type="match status" value="1"/>
</dbReference>
<feature type="domain" description="Alpha/beta hydrolase fold-3" evidence="2">
    <location>
        <begin position="80"/>
        <end position="286"/>
    </location>
</feature>
<evidence type="ECO:0000256" key="1">
    <source>
        <dbReference type="ARBA" id="ARBA00022801"/>
    </source>
</evidence>
<dbReference type="RefSeq" id="WP_148741558.1">
    <property type="nucleotide sequence ID" value="NZ_VSTH01000078.1"/>
</dbReference>
<evidence type="ECO:0000259" key="2">
    <source>
        <dbReference type="Pfam" id="PF07859"/>
    </source>
</evidence>
<dbReference type="GO" id="GO:0016787">
    <property type="term" value="F:hydrolase activity"/>
    <property type="evidence" value="ECO:0007669"/>
    <property type="project" value="UniProtKB-KW"/>
</dbReference>
<dbReference type="SUPFAM" id="SSF53474">
    <property type="entry name" value="alpha/beta-Hydrolases"/>
    <property type="match status" value="1"/>
</dbReference>
<dbReference type="Proteomes" id="UP000324797">
    <property type="component" value="Unassembled WGS sequence"/>
</dbReference>
<reference evidence="3 4" key="1">
    <citation type="submission" date="2019-08" db="EMBL/GenBank/DDBJ databases">
        <title>Bradyrhizobium hipponensis sp. nov., a rhizobium isolated from a Lupinus angustifolius root nodule in Tunisia.</title>
        <authorList>
            <person name="Off K."/>
            <person name="Rejili M."/>
            <person name="Mars M."/>
            <person name="Brachmann A."/>
            <person name="Marin M."/>
        </authorList>
    </citation>
    <scope>NUCLEOTIDE SEQUENCE [LARGE SCALE GENOMIC DNA]</scope>
    <source>
        <strain evidence="4">aSej3</strain>
    </source>
</reference>
<evidence type="ECO:0000313" key="4">
    <source>
        <dbReference type="Proteomes" id="UP000324797"/>
    </source>
</evidence>
<gene>
    <name evidence="3" type="ORF">FXV83_22440</name>
</gene>
<dbReference type="PANTHER" id="PTHR48081:SF8">
    <property type="entry name" value="ALPHA_BETA HYDROLASE FOLD-3 DOMAIN-CONTAINING PROTEIN-RELATED"/>
    <property type="match status" value="1"/>
</dbReference>
<dbReference type="InterPro" id="IPR013094">
    <property type="entry name" value="AB_hydrolase_3"/>
</dbReference>
<sequence>MLDQELVLAASVQPRYDFSDPVKVRQQIARLSAALKAQGYWRVAEQGIGCEDVSVAHPDGTAFAVRIYRPITLGRAAPAIVFFHGGGFMVGDLDFEHWRCLKWAAGTSSVVVSCDYRLSPEHRYPAAVEDCYACLLWAADRASDIGIDAGRIAVAGSSCGGGLAAATALRARDEGGPPILCQTLIYPVLDDQMQTASMLAFVDTPGWDSRSSVHMWNHYLPEARIAGVPPYAAPARASDLSGLPRTYLMTAEMDPLRDEGLAYGVRLLQAGVPTDIHNFAGAFHAFDAIASSSLARRALDEQISFFQRAFHREPANSQPRG</sequence>
<dbReference type="Pfam" id="PF07859">
    <property type="entry name" value="Abhydrolase_3"/>
    <property type="match status" value="1"/>
</dbReference>